<reference evidence="2 3" key="1">
    <citation type="submission" date="2016-10" db="EMBL/GenBank/DDBJ databases">
        <authorList>
            <person name="de Groot N.N."/>
        </authorList>
    </citation>
    <scope>NUCLEOTIDE SEQUENCE [LARGE SCALE GENOMIC DNA]</scope>
    <source>
        <strain evidence="2 3">CGMCC 1.7056</strain>
    </source>
</reference>
<dbReference type="EMBL" id="FOLB01000016">
    <property type="protein sequence ID" value="SFC94884.1"/>
    <property type="molecule type" value="Genomic_DNA"/>
</dbReference>
<organism evidence="2 3">
    <name type="scientific">Nocardioides terrae</name>
    <dbReference type="NCBI Taxonomy" id="574651"/>
    <lineage>
        <taxon>Bacteria</taxon>
        <taxon>Bacillati</taxon>
        <taxon>Actinomycetota</taxon>
        <taxon>Actinomycetes</taxon>
        <taxon>Propionibacteriales</taxon>
        <taxon>Nocardioidaceae</taxon>
        <taxon>Nocardioides</taxon>
    </lineage>
</organism>
<proteinExistence type="predicted"/>
<gene>
    <name evidence="2" type="ORF">SAMN04487968_1162</name>
</gene>
<accession>A0A1I1NAX3</accession>
<dbReference type="InterPro" id="IPR027417">
    <property type="entry name" value="P-loop_NTPase"/>
</dbReference>
<keyword evidence="3" id="KW-1185">Reference proteome</keyword>
<dbReference type="RefSeq" id="WP_091126288.1">
    <property type="nucleotide sequence ID" value="NZ_FOLB01000016.1"/>
</dbReference>
<sequence>MFQNPKKRAERRGWPIMGYVGPNGSGKSAMMVWDTLPSLEAGRPVLGTVRLLDYVNPRECDDERCEADPLSGHYMRALPEPHVVEAAFAVEPDPLRRVELMRQLGEITGVHRAAHPLWIALTDWQQVLDARGVDLLLDEVTGAASSRESASLPAAIANRLVQLRRNDVVVRWSAPAWARADKILRECSQAVTYCQGRMPKRSTEPGASRMWRQRRLFVAKTYDANDFEDFTAGKREELPAMTRDLHWGPGSPAFGAYDTMDSVLTVGTVTETGTCYRCGGGRTRPSCKCPDYTATKPERPARRRASASPELLEIAGVHGKRRGGVTE</sequence>
<feature type="compositionally biased region" description="Basic residues" evidence="1">
    <location>
        <begin position="318"/>
        <end position="327"/>
    </location>
</feature>
<protein>
    <submittedName>
        <fullName evidence="2">Uncharacterized protein</fullName>
    </submittedName>
</protein>
<feature type="region of interest" description="Disordered" evidence="1">
    <location>
        <begin position="294"/>
        <end position="327"/>
    </location>
</feature>
<dbReference type="STRING" id="574651.SAMN04487968_1162"/>
<dbReference type="Proteomes" id="UP000198832">
    <property type="component" value="Unassembled WGS sequence"/>
</dbReference>
<name>A0A1I1NAX3_9ACTN</name>
<evidence type="ECO:0000256" key="1">
    <source>
        <dbReference type="SAM" id="MobiDB-lite"/>
    </source>
</evidence>
<dbReference type="AlphaFoldDB" id="A0A1I1NAX3"/>
<evidence type="ECO:0000313" key="2">
    <source>
        <dbReference type="EMBL" id="SFC94884.1"/>
    </source>
</evidence>
<dbReference type="Gene3D" id="3.40.50.300">
    <property type="entry name" value="P-loop containing nucleotide triphosphate hydrolases"/>
    <property type="match status" value="1"/>
</dbReference>
<dbReference type="OrthoDB" id="5118678at2"/>
<evidence type="ECO:0000313" key="3">
    <source>
        <dbReference type="Proteomes" id="UP000198832"/>
    </source>
</evidence>